<feature type="transmembrane region" description="Helical" evidence="2">
    <location>
        <begin position="216"/>
        <end position="238"/>
    </location>
</feature>
<feature type="region of interest" description="Disordered" evidence="1">
    <location>
        <begin position="331"/>
        <end position="364"/>
    </location>
</feature>
<accession>A0A2S4L9M1</accession>
<feature type="transmembrane region" description="Helical" evidence="2">
    <location>
        <begin position="293"/>
        <end position="311"/>
    </location>
</feature>
<dbReference type="InterPro" id="IPR049326">
    <property type="entry name" value="Rhodopsin_dom_fungi"/>
</dbReference>
<reference evidence="4 5" key="1">
    <citation type="submission" date="2018-01" db="EMBL/GenBank/DDBJ databases">
        <title>Harnessing the power of phylogenomics to disentangle the directionality and signatures of interkingdom host jumping in the parasitic fungal genus Tolypocladium.</title>
        <authorList>
            <person name="Quandt C.A."/>
            <person name="Patterson W."/>
            <person name="Spatafora J.W."/>
        </authorList>
    </citation>
    <scope>NUCLEOTIDE SEQUENCE [LARGE SCALE GENOMIC DNA]</scope>
    <source>
        <strain evidence="4 5">NRBC 100945</strain>
    </source>
</reference>
<keyword evidence="2" id="KW-0812">Transmembrane</keyword>
<name>A0A2S4L9M1_9HYPO</name>
<feature type="domain" description="Rhodopsin" evidence="3">
    <location>
        <begin position="87"/>
        <end position="315"/>
    </location>
</feature>
<dbReference type="Pfam" id="PF20684">
    <property type="entry name" value="Fung_rhodopsin"/>
    <property type="match status" value="1"/>
</dbReference>
<dbReference type="PANTHER" id="PTHR38794">
    <property type="entry name" value="INTEGRAL MEMBRANE PROTEIN"/>
    <property type="match status" value="1"/>
</dbReference>
<dbReference type="STRING" id="94208.A0A2S4L9M1"/>
<dbReference type="Proteomes" id="UP000237481">
    <property type="component" value="Unassembled WGS sequence"/>
</dbReference>
<feature type="transmembrane region" description="Helical" evidence="2">
    <location>
        <begin position="250"/>
        <end position="273"/>
    </location>
</feature>
<feature type="transmembrane region" description="Helical" evidence="2">
    <location>
        <begin position="125"/>
        <end position="150"/>
    </location>
</feature>
<dbReference type="EMBL" id="PKSG01000068">
    <property type="protein sequence ID" value="POR39145.1"/>
    <property type="molecule type" value="Genomic_DNA"/>
</dbReference>
<dbReference type="PANTHER" id="PTHR38794:SF1">
    <property type="entry name" value="INTEGRAL MEMBRANE PROTEIN"/>
    <property type="match status" value="1"/>
</dbReference>
<evidence type="ECO:0000313" key="4">
    <source>
        <dbReference type="EMBL" id="POR39145.1"/>
    </source>
</evidence>
<evidence type="ECO:0000256" key="2">
    <source>
        <dbReference type="SAM" id="Phobius"/>
    </source>
</evidence>
<evidence type="ECO:0000259" key="3">
    <source>
        <dbReference type="Pfam" id="PF20684"/>
    </source>
</evidence>
<feature type="transmembrane region" description="Helical" evidence="2">
    <location>
        <begin position="157"/>
        <end position="178"/>
    </location>
</feature>
<evidence type="ECO:0000256" key="1">
    <source>
        <dbReference type="SAM" id="MobiDB-lite"/>
    </source>
</evidence>
<dbReference type="AlphaFoldDB" id="A0A2S4L9M1"/>
<proteinExistence type="predicted"/>
<comment type="caution">
    <text evidence="4">The sequence shown here is derived from an EMBL/GenBank/DDBJ whole genome shotgun (WGS) entry which is preliminary data.</text>
</comment>
<keyword evidence="2" id="KW-0472">Membrane</keyword>
<dbReference type="OrthoDB" id="3918601at2759"/>
<protein>
    <recommendedName>
        <fullName evidence="3">Rhodopsin domain-containing protein</fullName>
    </recommendedName>
</protein>
<feature type="compositionally biased region" description="Low complexity" evidence="1">
    <location>
        <begin position="336"/>
        <end position="350"/>
    </location>
</feature>
<keyword evidence="5" id="KW-1185">Reference proteome</keyword>
<sequence length="431" mass="47879">MNQRREIETPFNKAPVVRVVAALLMVISILAALTRITTQLLRVRSLKLDDHLTVVSTKGMTQATHSTEVFRSWPLLSPLWSFSKVQMVLANMMTVCMIARFRLSSRQVYNFGIETRHESSRGSEYAAHILFIAVLHFAKLSVAVTIWNMAPHNRRCAAVATSAAIVLWAVSATITVLFQCYFPEPWNYSTGQCIHRVRTWNHLDEGSVVAPIAAFWTYYSIGNIATDLAITCIMVELVRNVQTSRSKKALVIGVFGSRLFIIPAVICHIYFFNRAVNSSDSAFDTFNMWQPTIIMQVIQCLNIVTTCIPYLKPFLDSLESGRMSTGDLLQTINANSGSSKSGPGSGQTSGNRGNSRDIAPAGAVTSAASHRQHKIYELVQIPPKLKGATATAVAMQDRHSASWDRQSHTSQTVLVQQTWRVDIERKDSTAE</sequence>
<keyword evidence="2" id="KW-1133">Transmembrane helix</keyword>
<organism evidence="4 5">
    <name type="scientific">Tolypocladium paradoxum</name>
    <dbReference type="NCBI Taxonomy" id="94208"/>
    <lineage>
        <taxon>Eukaryota</taxon>
        <taxon>Fungi</taxon>
        <taxon>Dikarya</taxon>
        <taxon>Ascomycota</taxon>
        <taxon>Pezizomycotina</taxon>
        <taxon>Sordariomycetes</taxon>
        <taxon>Hypocreomycetidae</taxon>
        <taxon>Hypocreales</taxon>
        <taxon>Ophiocordycipitaceae</taxon>
        <taxon>Tolypocladium</taxon>
    </lineage>
</organism>
<gene>
    <name evidence="4" type="ORF">TPAR_00654</name>
</gene>
<feature type="transmembrane region" description="Helical" evidence="2">
    <location>
        <begin position="16"/>
        <end position="37"/>
    </location>
</feature>
<evidence type="ECO:0000313" key="5">
    <source>
        <dbReference type="Proteomes" id="UP000237481"/>
    </source>
</evidence>